<protein>
    <submittedName>
        <fullName evidence="2">Zn-dependent peptidase ImmA, M78 family</fullName>
    </submittedName>
</protein>
<dbReference type="EMBL" id="FORP01000010">
    <property type="protein sequence ID" value="SFJ90020.1"/>
    <property type="molecule type" value="Genomic_DNA"/>
</dbReference>
<evidence type="ECO:0000313" key="2">
    <source>
        <dbReference type="EMBL" id="SFJ90020.1"/>
    </source>
</evidence>
<reference evidence="2 3" key="1">
    <citation type="submission" date="2016-10" db="EMBL/GenBank/DDBJ databases">
        <authorList>
            <person name="de Groot N.N."/>
        </authorList>
    </citation>
    <scope>NUCLEOTIDE SEQUENCE [LARGE SCALE GENOMIC DNA]</scope>
    <source>
        <strain evidence="2 3">DSM 44468</strain>
    </source>
</reference>
<organism evidence="2 3">
    <name type="scientific">Amycolatopsis sacchari</name>
    <dbReference type="NCBI Taxonomy" id="115433"/>
    <lineage>
        <taxon>Bacteria</taxon>
        <taxon>Bacillati</taxon>
        <taxon>Actinomycetota</taxon>
        <taxon>Actinomycetes</taxon>
        <taxon>Pseudonocardiales</taxon>
        <taxon>Pseudonocardiaceae</taxon>
        <taxon>Amycolatopsis</taxon>
    </lineage>
</organism>
<keyword evidence="3" id="KW-1185">Reference proteome</keyword>
<dbReference type="Gene3D" id="1.10.10.2910">
    <property type="match status" value="1"/>
</dbReference>
<dbReference type="STRING" id="115433.SAMN05421835_110126"/>
<dbReference type="AlphaFoldDB" id="A0A1I3V4F8"/>
<dbReference type="Proteomes" id="UP000199025">
    <property type="component" value="Unassembled WGS sequence"/>
</dbReference>
<evidence type="ECO:0000313" key="3">
    <source>
        <dbReference type="Proteomes" id="UP000199025"/>
    </source>
</evidence>
<proteinExistence type="predicted"/>
<dbReference type="RefSeq" id="WP_091509162.1">
    <property type="nucleotide sequence ID" value="NZ_CBDQZW010000014.1"/>
</dbReference>
<dbReference type="OrthoDB" id="572608at2"/>
<dbReference type="InterPro" id="IPR010359">
    <property type="entry name" value="IrrE_HExxH"/>
</dbReference>
<dbReference type="Pfam" id="PF06114">
    <property type="entry name" value="Peptidase_M78"/>
    <property type="match status" value="1"/>
</dbReference>
<feature type="domain" description="IrrE N-terminal-like" evidence="1">
    <location>
        <begin position="77"/>
        <end position="172"/>
    </location>
</feature>
<gene>
    <name evidence="2" type="ORF">SAMN05421835_110126</name>
</gene>
<accession>A0A1I3V4F8</accession>
<sequence length="197" mass="22274">MALRRGFKKEARAITLEVRQELGIGLLDPLDPYELAKLYGVETFDLTNPVLPPESVRYLTEVRPHVFSAALVPLQPSGVVIIENHVQPWRRRRSTMAHEMAHVLLEHPFGPMLADENGCRSAVRWLEEEAAELSGELLVPTDAARIAAFRGWSDHSVANRFQVSTAMARWRMNVTGARRVACRWRESVRREGLAAAR</sequence>
<name>A0A1I3V4F8_9PSEU</name>
<evidence type="ECO:0000259" key="1">
    <source>
        <dbReference type="Pfam" id="PF06114"/>
    </source>
</evidence>